<feature type="region of interest" description="Disordered" evidence="1">
    <location>
        <begin position="234"/>
        <end position="253"/>
    </location>
</feature>
<dbReference type="InterPro" id="IPR003615">
    <property type="entry name" value="HNH_nuc"/>
</dbReference>
<dbReference type="CDD" id="cd00085">
    <property type="entry name" value="HNHc"/>
    <property type="match status" value="1"/>
</dbReference>
<keyword evidence="4" id="KW-1185">Reference proteome</keyword>
<dbReference type="eggNOG" id="COG1403">
    <property type="taxonomic scope" value="Bacteria"/>
</dbReference>
<reference evidence="3 4" key="1">
    <citation type="submission" date="2012-12" db="EMBL/GenBank/DDBJ databases">
        <title>Whole genome shotgun sequence of Gordonia hirsuta NBRC 16056.</title>
        <authorList>
            <person name="Isaki-Nakamura S."/>
            <person name="Hosoyama A."/>
            <person name="Tsuchikane K."/>
            <person name="Katsumata H."/>
            <person name="Baba S."/>
            <person name="Yamazaki S."/>
            <person name="Fujita N."/>
        </authorList>
    </citation>
    <scope>NUCLEOTIDE SEQUENCE [LARGE SCALE GENOMIC DNA]</scope>
    <source>
        <strain evidence="3 4">NBRC 16056</strain>
    </source>
</reference>
<gene>
    <name evidence="3" type="ORF">GOHSU_28_00350</name>
</gene>
<evidence type="ECO:0000259" key="2">
    <source>
        <dbReference type="SMART" id="SM00507"/>
    </source>
</evidence>
<evidence type="ECO:0000313" key="3">
    <source>
        <dbReference type="EMBL" id="GAC57980.1"/>
    </source>
</evidence>
<dbReference type="AlphaFoldDB" id="L7LA37"/>
<name>L7LA37_9ACTN</name>
<dbReference type="OrthoDB" id="4379271at2"/>
<evidence type="ECO:0000313" key="4">
    <source>
        <dbReference type="Proteomes" id="UP000053405"/>
    </source>
</evidence>
<dbReference type="RefSeq" id="WP_005941188.1">
    <property type="nucleotide sequence ID" value="NZ_ATVK01000053.1"/>
</dbReference>
<dbReference type="STRING" id="1121927.GOHSU_28_00350"/>
<feature type="compositionally biased region" description="Low complexity" evidence="1">
    <location>
        <begin position="290"/>
        <end position="315"/>
    </location>
</feature>
<dbReference type="InterPro" id="IPR003870">
    <property type="entry name" value="DUF222"/>
</dbReference>
<dbReference type="EMBL" id="BANT01000028">
    <property type="protein sequence ID" value="GAC57980.1"/>
    <property type="molecule type" value="Genomic_DNA"/>
</dbReference>
<comment type="caution">
    <text evidence="3">The sequence shown here is derived from an EMBL/GenBank/DDBJ whole genome shotgun (WGS) entry which is preliminary data.</text>
</comment>
<evidence type="ECO:0000256" key="1">
    <source>
        <dbReference type="SAM" id="MobiDB-lite"/>
    </source>
</evidence>
<proteinExistence type="predicted"/>
<feature type="domain" description="HNH nuclease" evidence="2">
    <location>
        <begin position="385"/>
        <end position="437"/>
    </location>
</feature>
<organism evidence="3 4">
    <name type="scientific">Gordonia hirsuta DSM 44140 = NBRC 16056</name>
    <dbReference type="NCBI Taxonomy" id="1121927"/>
    <lineage>
        <taxon>Bacteria</taxon>
        <taxon>Bacillati</taxon>
        <taxon>Actinomycetota</taxon>
        <taxon>Actinomycetes</taxon>
        <taxon>Mycobacteriales</taxon>
        <taxon>Gordoniaceae</taxon>
        <taxon>Gordonia</taxon>
    </lineage>
</organism>
<feature type="region of interest" description="Disordered" evidence="1">
    <location>
        <begin position="289"/>
        <end position="318"/>
    </location>
</feature>
<accession>L7LA37</accession>
<dbReference type="Pfam" id="PF02720">
    <property type="entry name" value="DUF222"/>
    <property type="match status" value="1"/>
</dbReference>
<dbReference type="SMART" id="SM00507">
    <property type="entry name" value="HNHc"/>
    <property type="match status" value="1"/>
</dbReference>
<dbReference type="Proteomes" id="UP000053405">
    <property type="component" value="Unassembled WGS sequence"/>
</dbReference>
<sequence length="487" mass="51476">MNALELTAFADRLADDLTIDPAAVGPEAPPDAAGLADFLDRARPVDDDRTVLAIVAAAIALKNTVDHLLARAAATMERTSLPQRKRLRTVGAVLTGLGMAPSAAYRTARLGAALTSTAAVSRGMRDGAVSAEMGDAVIRGLAHIDQRTIVTEQLRDQVISSLMVQTTPAKVDQKARAWAHRLAPDDPSDTAVPPAEDLALNEMTVHQGQDGRIEARLDLDVLSGEELNAALDPLCRPIPEPDGSPDTRSAGQRRADAFTQIVRTYLSHSERPLSGGVLPHATLLVPARLTSPGPAADASTATGSSGPPGGQTTASAPTPAGAVVQIPLADVDQEVTRVAEFGFTGPTSVAMAELLMCEASVAVALLDDDGLPLNVGREHRLFTPGQRKALAIRDRGCAFPGCGLPPSWCDAHHMKHWAHGGATDLVNGVLLCRRHHGFIHTLGWEVFAGPDQYPWFLPPPDPAHPDRYREPICANARRTLTNLPTAA</sequence>
<protein>
    <recommendedName>
        <fullName evidence="2">HNH nuclease domain-containing protein</fullName>
    </recommendedName>
</protein>